<organism evidence="1 2">
    <name type="scientific">Caerostris extrusa</name>
    <name type="common">Bark spider</name>
    <name type="synonym">Caerostris bankana</name>
    <dbReference type="NCBI Taxonomy" id="172846"/>
    <lineage>
        <taxon>Eukaryota</taxon>
        <taxon>Metazoa</taxon>
        <taxon>Ecdysozoa</taxon>
        <taxon>Arthropoda</taxon>
        <taxon>Chelicerata</taxon>
        <taxon>Arachnida</taxon>
        <taxon>Araneae</taxon>
        <taxon>Araneomorphae</taxon>
        <taxon>Entelegynae</taxon>
        <taxon>Araneoidea</taxon>
        <taxon>Araneidae</taxon>
        <taxon>Caerostris</taxon>
    </lineage>
</organism>
<dbReference type="Proteomes" id="UP001054945">
    <property type="component" value="Unassembled WGS sequence"/>
</dbReference>
<reference evidence="1 2" key="1">
    <citation type="submission" date="2021-06" db="EMBL/GenBank/DDBJ databases">
        <title>Caerostris extrusa draft genome.</title>
        <authorList>
            <person name="Kono N."/>
            <person name="Arakawa K."/>
        </authorList>
    </citation>
    <scope>NUCLEOTIDE SEQUENCE [LARGE SCALE GENOMIC DNA]</scope>
</reference>
<proteinExistence type="predicted"/>
<comment type="caution">
    <text evidence="1">The sequence shown here is derived from an EMBL/GenBank/DDBJ whole genome shotgun (WGS) entry which is preliminary data.</text>
</comment>
<keyword evidence="2" id="KW-1185">Reference proteome</keyword>
<sequence length="96" mass="11082">MYRSNWKTMQHKCVLEKSVICPLWNSRRQGGAAVRYQDGESSPTGGGTSVWPRQVCRQLADVASLHVNFYRYELWEKLAKKPRTCLRLLGPWEGGR</sequence>
<dbReference type="AlphaFoldDB" id="A0AAV4U2C5"/>
<evidence type="ECO:0000313" key="1">
    <source>
        <dbReference type="EMBL" id="GIY51901.1"/>
    </source>
</evidence>
<protein>
    <submittedName>
        <fullName evidence="1">Uncharacterized protein</fullName>
    </submittedName>
</protein>
<accession>A0AAV4U2C5</accession>
<gene>
    <name evidence="1" type="ORF">CEXT_136451</name>
</gene>
<name>A0AAV4U2C5_CAEEX</name>
<dbReference type="EMBL" id="BPLR01012174">
    <property type="protein sequence ID" value="GIY51901.1"/>
    <property type="molecule type" value="Genomic_DNA"/>
</dbReference>
<evidence type="ECO:0000313" key="2">
    <source>
        <dbReference type="Proteomes" id="UP001054945"/>
    </source>
</evidence>